<comment type="similarity">
    <text evidence="1">Belongs to the transferase hexapeptide repeat family.</text>
</comment>
<dbReference type="InterPro" id="IPR011004">
    <property type="entry name" value="Trimer_LpxA-like_sf"/>
</dbReference>
<proteinExistence type="inferred from homology"/>
<accession>A0ABV6SC46</accession>
<dbReference type="PANTHER" id="PTHR43300">
    <property type="entry name" value="ACETYLTRANSFERASE"/>
    <property type="match status" value="1"/>
</dbReference>
<dbReference type="InterPro" id="IPR020019">
    <property type="entry name" value="AcTrfase_PglD-like"/>
</dbReference>
<sequence>MALIIVVGGSGQHASVVYEAAVLSGMAVAGLAAMDAAAVAPAFDCPWLGSLGAIADGGIARGDRFIAACGSNALRREISETLLAWGAELASVVHPAAIVSPSACIGAGTAVLAGAIIGPRAVLGCGVIVNHAASVDHDGAVGDYGNLCPGARLAGGVRMAPGGFVGINAAVLPGLYLAENAVVGAGAVVTRDVAADDTVVGIPAVSVRRGRP</sequence>
<evidence type="ECO:0000256" key="2">
    <source>
        <dbReference type="ARBA" id="ARBA00022679"/>
    </source>
</evidence>
<evidence type="ECO:0000256" key="3">
    <source>
        <dbReference type="ARBA" id="ARBA00022737"/>
    </source>
</evidence>
<dbReference type="Gene3D" id="2.160.10.10">
    <property type="entry name" value="Hexapeptide repeat proteins"/>
    <property type="match status" value="1"/>
</dbReference>
<dbReference type="InterPro" id="IPR018357">
    <property type="entry name" value="Hexapep_transf_CS"/>
</dbReference>
<dbReference type="InterPro" id="IPR050179">
    <property type="entry name" value="Trans_hexapeptide_repeat"/>
</dbReference>
<dbReference type="RefSeq" id="WP_267223477.1">
    <property type="nucleotide sequence ID" value="NZ_JAPCWC010000023.1"/>
</dbReference>
<gene>
    <name evidence="4" type="ORF">ACFFF8_19790</name>
</gene>
<dbReference type="SUPFAM" id="SSF51161">
    <property type="entry name" value="Trimeric LpxA-like enzymes"/>
    <property type="match status" value="1"/>
</dbReference>
<dbReference type="PROSITE" id="PS00101">
    <property type="entry name" value="HEXAPEP_TRANSFERASES"/>
    <property type="match status" value="1"/>
</dbReference>
<dbReference type="CDD" id="cd03360">
    <property type="entry name" value="LbH_AT_putative"/>
    <property type="match status" value="1"/>
</dbReference>
<name>A0ABV6SC46_9SPHN</name>
<comment type="caution">
    <text evidence="4">The sequence shown here is derived from an EMBL/GenBank/DDBJ whole genome shotgun (WGS) entry which is preliminary data.</text>
</comment>
<evidence type="ECO:0000313" key="5">
    <source>
        <dbReference type="Proteomes" id="UP001589858"/>
    </source>
</evidence>
<evidence type="ECO:0000256" key="1">
    <source>
        <dbReference type="ARBA" id="ARBA00007274"/>
    </source>
</evidence>
<protein>
    <submittedName>
        <fullName evidence="4">Acetyltransferase</fullName>
    </submittedName>
</protein>
<dbReference type="NCBIfam" id="TIGR03570">
    <property type="entry name" value="NeuD_NnaD"/>
    <property type="match status" value="1"/>
</dbReference>
<organism evidence="4 5">
    <name type="scientific">Novosphingobium clariflavum</name>
    <dbReference type="NCBI Taxonomy" id="2029884"/>
    <lineage>
        <taxon>Bacteria</taxon>
        <taxon>Pseudomonadati</taxon>
        <taxon>Pseudomonadota</taxon>
        <taxon>Alphaproteobacteria</taxon>
        <taxon>Sphingomonadales</taxon>
        <taxon>Sphingomonadaceae</taxon>
        <taxon>Novosphingobium</taxon>
    </lineage>
</organism>
<dbReference type="Proteomes" id="UP001589858">
    <property type="component" value="Unassembled WGS sequence"/>
</dbReference>
<keyword evidence="3" id="KW-0677">Repeat</keyword>
<reference evidence="4 5" key="1">
    <citation type="submission" date="2024-09" db="EMBL/GenBank/DDBJ databases">
        <authorList>
            <person name="Sun Q."/>
            <person name="Mori K."/>
        </authorList>
    </citation>
    <scope>NUCLEOTIDE SEQUENCE [LARGE SCALE GENOMIC DNA]</scope>
    <source>
        <strain evidence="4 5">CICC 11035S</strain>
    </source>
</reference>
<dbReference type="Gene3D" id="3.40.50.20">
    <property type="match status" value="1"/>
</dbReference>
<keyword evidence="5" id="KW-1185">Reference proteome</keyword>
<keyword evidence="2" id="KW-0808">Transferase</keyword>
<evidence type="ECO:0000313" key="4">
    <source>
        <dbReference type="EMBL" id="MFC0686830.1"/>
    </source>
</evidence>
<dbReference type="PANTHER" id="PTHR43300:SF7">
    <property type="entry name" value="UDP-N-ACETYLBACILLOSAMINE N-ACETYLTRANSFERASE"/>
    <property type="match status" value="1"/>
</dbReference>
<dbReference type="EMBL" id="JBHLTM010000076">
    <property type="protein sequence ID" value="MFC0686830.1"/>
    <property type="molecule type" value="Genomic_DNA"/>
</dbReference>